<dbReference type="CDD" id="cd06588">
    <property type="entry name" value="PhnB_like"/>
    <property type="match status" value="1"/>
</dbReference>
<evidence type="ECO:0000313" key="3">
    <source>
        <dbReference type="Proteomes" id="UP000190188"/>
    </source>
</evidence>
<dbReference type="SUPFAM" id="SSF54593">
    <property type="entry name" value="Glyoxalase/Bleomycin resistance protein/Dihydroxybiphenyl dioxygenase"/>
    <property type="match status" value="1"/>
</dbReference>
<dbReference type="PANTHER" id="PTHR33990">
    <property type="entry name" value="PROTEIN YJDN-RELATED"/>
    <property type="match status" value="1"/>
</dbReference>
<dbReference type="OrthoDB" id="9795306at2"/>
<dbReference type="STRING" id="1324314.BVG16_09580"/>
<protein>
    <recommendedName>
        <fullName evidence="1">PhnB-like domain-containing protein</fullName>
    </recommendedName>
</protein>
<keyword evidence="3" id="KW-1185">Reference proteome</keyword>
<comment type="caution">
    <text evidence="2">The sequence shown here is derived from an EMBL/GenBank/DDBJ whole genome shotgun (WGS) entry which is preliminary data.</text>
</comment>
<reference evidence="2 3" key="1">
    <citation type="submission" date="2017-01" db="EMBL/GenBank/DDBJ databases">
        <title>Genome analysis of Paenibacillus selenitrireducens ES3-24.</title>
        <authorList>
            <person name="Xu D."/>
            <person name="Yao R."/>
            <person name="Zheng S."/>
        </authorList>
    </citation>
    <scope>NUCLEOTIDE SEQUENCE [LARGE SCALE GENOMIC DNA]</scope>
    <source>
        <strain evidence="2 3">ES3-24</strain>
    </source>
</reference>
<gene>
    <name evidence="2" type="ORF">BVG16_09580</name>
</gene>
<dbReference type="Gene3D" id="3.10.180.10">
    <property type="entry name" value="2,3-Dihydroxybiphenyl 1,2-Dioxygenase, domain 1"/>
    <property type="match status" value="1"/>
</dbReference>
<dbReference type="AlphaFoldDB" id="A0A1T2XHG6"/>
<evidence type="ECO:0000259" key="1">
    <source>
        <dbReference type="Pfam" id="PF06983"/>
    </source>
</evidence>
<accession>A0A1T2XHG6</accession>
<dbReference type="EMBL" id="MSZX01000003">
    <property type="protein sequence ID" value="OPA79327.1"/>
    <property type="molecule type" value="Genomic_DNA"/>
</dbReference>
<dbReference type="Pfam" id="PF06983">
    <property type="entry name" value="3-dmu-9_3-mt"/>
    <property type="match status" value="1"/>
</dbReference>
<dbReference type="RefSeq" id="WP_078498325.1">
    <property type="nucleotide sequence ID" value="NZ_MSZX01000003.1"/>
</dbReference>
<feature type="domain" description="PhnB-like" evidence="1">
    <location>
        <begin position="2"/>
        <end position="132"/>
    </location>
</feature>
<organism evidence="2 3">
    <name type="scientific">Paenibacillus selenitireducens</name>
    <dbReference type="NCBI Taxonomy" id="1324314"/>
    <lineage>
        <taxon>Bacteria</taxon>
        <taxon>Bacillati</taxon>
        <taxon>Bacillota</taxon>
        <taxon>Bacilli</taxon>
        <taxon>Bacillales</taxon>
        <taxon>Paenibacillaceae</taxon>
        <taxon>Paenibacillus</taxon>
    </lineage>
</organism>
<dbReference type="PANTHER" id="PTHR33990:SF1">
    <property type="entry name" value="PROTEIN YJDN"/>
    <property type="match status" value="1"/>
</dbReference>
<evidence type="ECO:0000313" key="2">
    <source>
        <dbReference type="EMBL" id="OPA79327.1"/>
    </source>
</evidence>
<name>A0A1T2XHG6_9BACL</name>
<dbReference type="InterPro" id="IPR029068">
    <property type="entry name" value="Glyas_Bleomycin-R_OHBP_Dase"/>
</dbReference>
<sequence>MKISPYINLDGKCAEAVAFYENVLQAKNLGVMRFGDMPNEEHPVPDNMKDRVLHASLEFDGNVIMFSDTMPGHPFTLGDQLSIAITSADFERLKSIYHGLVEGGQALMELQTTFWSPLYGMVRDKFGITWQLNGAAEQACVE</sequence>
<dbReference type="InterPro" id="IPR028973">
    <property type="entry name" value="PhnB-like"/>
</dbReference>
<proteinExistence type="predicted"/>
<dbReference type="Proteomes" id="UP000190188">
    <property type="component" value="Unassembled WGS sequence"/>
</dbReference>